<comment type="caution">
    <text evidence="1">The sequence shown here is derived from an EMBL/GenBank/DDBJ whole genome shotgun (WGS) entry which is preliminary data.</text>
</comment>
<organism evidence="1 2">
    <name type="scientific">Agrobacterium tumefaciens</name>
    <dbReference type="NCBI Taxonomy" id="358"/>
    <lineage>
        <taxon>Bacteria</taxon>
        <taxon>Pseudomonadati</taxon>
        <taxon>Pseudomonadota</taxon>
        <taxon>Alphaproteobacteria</taxon>
        <taxon>Hyphomicrobiales</taxon>
        <taxon>Rhizobiaceae</taxon>
        <taxon>Rhizobium/Agrobacterium group</taxon>
        <taxon>Agrobacterium</taxon>
        <taxon>Agrobacterium tumefaciens complex</taxon>
    </lineage>
</organism>
<dbReference type="AlphaFoldDB" id="A0A0D0JHN3"/>
<dbReference type="Proteomes" id="UP000035017">
    <property type="component" value="Unassembled WGS sequence"/>
</dbReference>
<dbReference type="EMBL" id="JXQV01000002">
    <property type="protein sequence ID" value="KIQ05537.1"/>
    <property type="molecule type" value="Genomic_DNA"/>
</dbReference>
<evidence type="ECO:0000313" key="1">
    <source>
        <dbReference type="EMBL" id="KIQ05537.1"/>
    </source>
</evidence>
<name>A0A0D0JHN3_AGRTU</name>
<protein>
    <submittedName>
        <fullName evidence="1">Uncharacterized protein</fullName>
    </submittedName>
</protein>
<proteinExistence type="predicted"/>
<accession>A0A0D0JHN3</accession>
<evidence type="ECO:0000313" key="2">
    <source>
        <dbReference type="Proteomes" id="UP000035017"/>
    </source>
</evidence>
<sequence length="70" mass="8005">MIGSSWGAGQFPLDGSEKALRRARSPRRQSQEAAAWLRTLHGLIVEDPDLGQEAIDRERDWPWFMLAITR</sequence>
<gene>
    <name evidence="1" type="ORF">RU07_01465</name>
</gene>
<reference evidence="1 2" key="1">
    <citation type="submission" date="2014-12" db="EMBL/GenBank/DDBJ databases">
        <title>16Stimator: statistical estimation of ribosomal gene copy numbers from draft genome assemblies.</title>
        <authorList>
            <person name="Perisin M.A."/>
            <person name="Vetter M."/>
            <person name="Gilbert J.A."/>
            <person name="Bergelson J."/>
        </authorList>
    </citation>
    <scope>NUCLEOTIDE SEQUENCE [LARGE SCALE GENOMIC DNA]</scope>
    <source>
        <strain evidence="1 2">MEJ076</strain>
    </source>
</reference>